<proteinExistence type="inferred from homology"/>
<organism evidence="6 7">
    <name type="scientific">Phytophthora kernoviae</name>
    <dbReference type="NCBI Taxonomy" id="325452"/>
    <lineage>
        <taxon>Eukaryota</taxon>
        <taxon>Sar</taxon>
        <taxon>Stramenopiles</taxon>
        <taxon>Oomycota</taxon>
        <taxon>Peronosporomycetes</taxon>
        <taxon>Peronosporales</taxon>
        <taxon>Peronosporaceae</taxon>
        <taxon>Phytophthora</taxon>
    </lineage>
</organism>
<name>A0A3F2RNN2_9STRA</name>
<dbReference type="PANTHER" id="PTHR21347">
    <property type="entry name" value="CLEFT LIP AND PALATE ASSOCIATED TRANSMEMBRANE PROTEIN-RELATED"/>
    <property type="match status" value="1"/>
</dbReference>
<dbReference type="Proteomes" id="UP000277300">
    <property type="component" value="Unassembled WGS sequence"/>
</dbReference>
<keyword evidence="4" id="KW-1133">Transmembrane helix</keyword>
<comment type="subcellular location">
    <subcellularLocation>
        <location evidence="1">Membrane</location>
        <topology evidence="1">Multi-pass membrane protein</topology>
    </subcellularLocation>
</comment>
<comment type="caution">
    <text evidence="6">The sequence shown here is derived from an EMBL/GenBank/DDBJ whole genome shotgun (WGS) entry which is preliminary data.</text>
</comment>
<evidence type="ECO:0000313" key="7">
    <source>
        <dbReference type="Proteomes" id="UP000277300"/>
    </source>
</evidence>
<dbReference type="GO" id="GO:0016020">
    <property type="term" value="C:membrane"/>
    <property type="evidence" value="ECO:0007669"/>
    <property type="project" value="UniProtKB-SubCell"/>
</dbReference>
<dbReference type="GO" id="GO:0012505">
    <property type="term" value="C:endomembrane system"/>
    <property type="evidence" value="ECO:0007669"/>
    <property type="project" value="TreeGrafter"/>
</dbReference>
<evidence type="ECO:0000256" key="5">
    <source>
        <dbReference type="ARBA" id="ARBA00023136"/>
    </source>
</evidence>
<evidence type="ECO:0000256" key="1">
    <source>
        <dbReference type="ARBA" id="ARBA00004141"/>
    </source>
</evidence>
<accession>A0A3F2RNN2</accession>
<protein>
    <recommendedName>
        <fullName evidence="8">Cleft lip and palate transmembrane protein 1</fullName>
    </recommendedName>
</protein>
<evidence type="ECO:0008006" key="8">
    <source>
        <dbReference type="Google" id="ProtNLM"/>
    </source>
</evidence>
<gene>
    <name evidence="6" type="ORF">BBP00_00005527</name>
</gene>
<evidence type="ECO:0000256" key="3">
    <source>
        <dbReference type="ARBA" id="ARBA00022692"/>
    </source>
</evidence>
<evidence type="ECO:0000313" key="6">
    <source>
        <dbReference type="EMBL" id="RLN61222.1"/>
    </source>
</evidence>
<dbReference type="OrthoDB" id="378564at2759"/>
<evidence type="ECO:0000256" key="2">
    <source>
        <dbReference type="ARBA" id="ARBA00009310"/>
    </source>
</evidence>
<comment type="similarity">
    <text evidence="2">Belongs to the CLPTM1 family.</text>
</comment>
<evidence type="ECO:0000256" key="4">
    <source>
        <dbReference type="ARBA" id="ARBA00022989"/>
    </source>
</evidence>
<keyword evidence="3" id="KW-0812">Transmembrane</keyword>
<dbReference type="Pfam" id="PF05602">
    <property type="entry name" value="CLPTM1"/>
    <property type="match status" value="1"/>
</dbReference>
<dbReference type="AlphaFoldDB" id="A0A3F2RNN2"/>
<dbReference type="PANTHER" id="PTHR21347:SF0">
    <property type="entry name" value="LIPID SCRAMBLASE CLPTM1L"/>
    <property type="match status" value="1"/>
</dbReference>
<sequence>MAFVGRQVYRIMYPQFSDISSGEVNTLDPLWGEGQPLDVRCYVSPRQEWDAARDFSGGAVSVGAFRDLTFDWEASNSRHLDLNISSQTLTELSDDARTGRQVWSVLKNNASVFLHVHVTHTGFSPDPKDTEHFDQYRTIRQTSSLVKYAPRPNAMNTSLLLASVKPEDTSKAQLGPEATTIAYWKPAASVRLVTDFTRYPVDELPVMVYQNLQYVQHPLDQRWRYLPSLYVDDLSQTQDQLVPLNATLDDGSGGEAVLPLRLAWSPLSFARWQMQLTFAMVFNSQEQMGVPSSDLDALRSMVTDTHPILLAVTMTVSLLHLLFDWLAFRHDVSYWREKGDNVVGVSLRAMAAELGSQAVVLLYLVDQKSTLLVTAPQFISVLLLVWKVTKVWSAQRRQLAASPSAADNAASGKIDTMDKHSLRLLEETQRADSLATSHMLFLLAPLAAGYAVYSLLYVPHAGCSVGVDYSGNSGWGSVSGSGSGWQDAGWDYDSGWDAKGELWHFRPMWNWDSPYPPEGTTYRENWGTPPSRDLGSRRSFYFETDNGVSLMGATADPGRAGCNGRDWCIHLTFHSSYGVLSDFDAFVLDHYDSKNRVDGIGFWDARERGLGSGSVLAPLVLGGFSPEERAVLQNMSDWGVENMAKRFNDSRTTTWTLYPDSDELDVVLSFKQLFTLLPGYPDGNAAMSLLNNDPFADWGLNDQVLLRVAAKRQGSGVTSALLPRVLNFTGSQLFEVEYFSSLEYPDSHDENLTAAPNAMTLDLVFNRRRYGSGIPKYNLAVDVRFYDNSDWIEYIKFVNQWIVDHFKSGGSASEAPAAWSSYVKSSGSSSSFQFPSAGDLSASSFFPDAGPNSVSGEGSSPDAGSDYNSEAWVPEPYSVPDLVFTVEILFRNVSIVPKIVDVFVIADGTAGSAPASMWESSGSDLRFQLAPLNLSTFQLQRQRMDHLFRV</sequence>
<reference evidence="6 7" key="1">
    <citation type="submission" date="2018-07" db="EMBL/GenBank/DDBJ databases">
        <title>Genome sequencing of oomycete isolates from Chile give support for New Zealand origin for Phytophthora kernoviae and make available the first Nothophytophthora sp. genome.</title>
        <authorList>
            <person name="Studholme D.J."/>
            <person name="Sanfuentes E."/>
            <person name="Panda P."/>
            <person name="Hill R."/>
            <person name="Sambles C."/>
            <person name="Grant M."/>
            <person name="Williams N.M."/>
            <person name="Mcdougal R.L."/>
        </authorList>
    </citation>
    <scope>NUCLEOTIDE SEQUENCE [LARGE SCALE GENOMIC DNA]</scope>
    <source>
        <strain evidence="6">Chile6</strain>
    </source>
</reference>
<dbReference type="InterPro" id="IPR008429">
    <property type="entry name" value="CLPTM1"/>
</dbReference>
<keyword evidence="5" id="KW-0472">Membrane</keyword>
<dbReference type="EMBL" id="MBDO02000163">
    <property type="protein sequence ID" value="RLN61222.1"/>
    <property type="molecule type" value="Genomic_DNA"/>
</dbReference>